<dbReference type="PANTHER" id="PTHR35984:SF1">
    <property type="entry name" value="PERIPLASMIC SERINE PROTEASE"/>
    <property type="match status" value="1"/>
</dbReference>
<dbReference type="PANTHER" id="PTHR35984">
    <property type="entry name" value="PERIPLASMIC SERINE PROTEASE"/>
    <property type="match status" value="1"/>
</dbReference>
<name>A0A2M7GYV8_9BACT</name>
<dbReference type="AlphaFoldDB" id="A0A2M7GYV8"/>
<gene>
    <name evidence="1" type="ORF">COW28_03300</name>
</gene>
<accession>A0A2M7GYV8</accession>
<dbReference type="Pfam" id="PF01972">
    <property type="entry name" value="SDH_protease"/>
    <property type="match status" value="1"/>
</dbReference>
<dbReference type="EMBL" id="PFFY01000154">
    <property type="protein sequence ID" value="PIW33674.1"/>
    <property type="molecule type" value="Genomic_DNA"/>
</dbReference>
<dbReference type="GO" id="GO:0016020">
    <property type="term" value="C:membrane"/>
    <property type="evidence" value="ECO:0007669"/>
    <property type="project" value="InterPro"/>
</dbReference>
<dbReference type="InterPro" id="IPR002825">
    <property type="entry name" value="Pept_S49_ser-pept_pro"/>
</dbReference>
<reference evidence="2" key="1">
    <citation type="submission" date="2017-09" db="EMBL/GenBank/DDBJ databases">
        <title>Depth-based differentiation of microbial function through sediment-hosted aquifers and enrichment of novel symbionts in the deep terrestrial subsurface.</title>
        <authorList>
            <person name="Probst A.J."/>
            <person name="Ladd B."/>
            <person name="Jarett J.K."/>
            <person name="Geller-Mcgrath D.E."/>
            <person name="Sieber C.M.K."/>
            <person name="Emerson J.B."/>
            <person name="Anantharaman K."/>
            <person name="Thomas B.C."/>
            <person name="Malmstrom R."/>
            <person name="Stieglmeier M."/>
            <person name="Klingl A."/>
            <person name="Woyke T."/>
            <person name="Ryan C.M."/>
            <person name="Banfield J.F."/>
        </authorList>
    </citation>
    <scope>NUCLEOTIDE SEQUENCE [LARGE SCALE GENOMIC DNA]</scope>
</reference>
<organism evidence="1 2">
    <name type="scientific">bacterium (Candidatus Ratteibacteria) CG15_BIG_FIL_POST_REV_8_21_14_020_41_12</name>
    <dbReference type="NCBI Taxonomy" id="2014291"/>
    <lineage>
        <taxon>Bacteria</taxon>
        <taxon>Candidatus Ratteibacteria</taxon>
    </lineage>
</organism>
<evidence type="ECO:0000313" key="1">
    <source>
        <dbReference type="EMBL" id="PIW33674.1"/>
    </source>
</evidence>
<proteinExistence type="predicted"/>
<comment type="caution">
    <text evidence="1">The sequence shown here is derived from an EMBL/GenBank/DDBJ whole genome shotgun (WGS) entry which is preliminary data.</text>
</comment>
<sequence length="322" mass="36584">MNKESLIKAIEESRRSRLIIYITGDRQPFSTKIADDVIPLLNRHLENLGRLQKISLFLYTRGGDMVAPLRIVKLIRSYAQDFEVIIPYRAHSAGTLIALGANRILMGKLGELSPIDPSTTHPFNPIDPQNPQRKLEISVEDINSYFLLAKEKAGVKDEQMVEIYKQLGEKIHPLSLGNAYRAIRMAKQIAEKLLKIHIENEERIKKIVNAVTSDICIHGYPITRDEAKDLGLEIEEPNAVLEKDIWALYDTYAKEMKLGIPFHPSEILGNKEMGEIICSGAYIESNGLSDQFTFKGKVQKAIRNNKPAIDMHLDSQKWERIK</sequence>
<protein>
    <recommendedName>
        <fullName evidence="3">Serine protease</fullName>
    </recommendedName>
</protein>
<evidence type="ECO:0008006" key="3">
    <source>
        <dbReference type="Google" id="ProtNLM"/>
    </source>
</evidence>
<dbReference type="Gene3D" id="3.90.226.10">
    <property type="entry name" value="2-enoyl-CoA Hydratase, Chain A, domain 1"/>
    <property type="match status" value="1"/>
</dbReference>
<dbReference type="Proteomes" id="UP000230025">
    <property type="component" value="Unassembled WGS sequence"/>
</dbReference>
<dbReference type="InterPro" id="IPR029045">
    <property type="entry name" value="ClpP/crotonase-like_dom_sf"/>
</dbReference>
<evidence type="ECO:0000313" key="2">
    <source>
        <dbReference type="Proteomes" id="UP000230025"/>
    </source>
</evidence>
<dbReference type="SUPFAM" id="SSF52096">
    <property type="entry name" value="ClpP/crotonase"/>
    <property type="match status" value="1"/>
</dbReference>